<keyword evidence="5 9" id="KW-0238">DNA-binding</keyword>
<evidence type="ECO:0000256" key="1">
    <source>
        <dbReference type="ARBA" id="ARBA00004123"/>
    </source>
</evidence>
<evidence type="ECO:0000256" key="12">
    <source>
        <dbReference type="SAM" id="MobiDB-lite"/>
    </source>
</evidence>
<evidence type="ECO:0000256" key="4">
    <source>
        <dbReference type="ARBA" id="ARBA00023054"/>
    </source>
</evidence>
<dbReference type="Proteomes" id="UP000504610">
    <property type="component" value="Chromosome 7"/>
</dbReference>
<dbReference type="CDD" id="cd00086">
    <property type="entry name" value="homeodomain"/>
    <property type="match status" value="1"/>
</dbReference>
<evidence type="ECO:0000256" key="6">
    <source>
        <dbReference type="ARBA" id="ARBA00023155"/>
    </source>
</evidence>
<evidence type="ECO:0000256" key="10">
    <source>
        <dbReference type="RuleBase" id="RU000682"/>
    </source>
</evidence>
<comment type="similarity">
    <text evidence="2">Belongs to the HD-ZIP homeobox family. Class IV subfamily.</text>
</comment>
<dbReference type="PROSITE" id="PS50848">
    <property type="entry name" value="START"/>
    <property type="match status" value="1"/>
</dbReference>
<dbReference type="CDD" id="cd08875">
    <property type="entry name" value="START_ArGLABRA2_like"/>
    <property type="match status" value="1"/>
</dbReference>
<sequence length="721" mass="80760">MASSRDSSSSDEHETSLNTSDGDKKIYHRHSNHQIQRLEAYFKECPHPDDSQRLKLGEELKLKPKQIKFWFQNKRTQTKTQSEKADNASLRTENMKIRRENEAMQHALTTVTCPPCGGPPLGQRERSPYLQKLQAQNARFREERDRLSNLVNQSEGHSNPNVNALVYPHGPPLYPPASNNPHVAYGTSSNYLVEPPSLVGEPYSRERINIAQPPQALMPMLLQRFQPPSQMEKMMMTEAMVTAVTEVITLIRTEEQMWIKSSIDGRLIIDQKYYEKTFPKVSHFNSSSARIESSKEVSVIPMDAKNLVNMLLDTEKWANLFSTIVSEAKTIHVLESMDPQRNFSKLMYEQLHILSPLLPPREFMILRCCQQLEEDVWVIADVSYHQVASDFETPACSKRPSGCLIQALPNGHSKVTWIEHVEVNDKVRAHRIYRDLLCGGFGYGARRWTATLERMCERLSLYSVSDFPATDYPGVVGTIDGRKSVMKLGERMLKNFAWILKMPGKAEFPQQNVTNSSGIRIAVRVNEEVGQPAGLIVCAGLSLSLPLAPLQVYNFLKSLEVRHQWDALCQASPVTEVARFVTGTDNKNCVNILKPSSETQNGDLMIIQDSFIDALGGMVVYAPVDLMTALAAFSGNVDPSGIPILPSGFIISSDGRPSAAAELDGGLDDCKTLLTVAFQILATGSTNFDEDQMNEWTTKVHTLVSSTIRRVKGMLNCDDGQ</sequence>
<dbReference type="GeneID" id="108816408"/>
<evidence type="ECO:0000259" key="14">
    <source>
        <dbReference type="PROSITE" id="PS50848"/>
    </source>
</evidence>
<protein>
    <submittedName>
        <fullName evidence="16">Homeobox-leucine zipper protein HDG10</fullName>
    </submittedName>
</protein>
<dbReference type="InterPro" id="IPR002913">
    <property type="entry name" value="START_lipid-bd_dom"/>
</dbReference>
<dbReference type="GO" id="GO:0005634">
    <property type="term" value="C:nucleus"/>
    <property type="evidence" value="ECO:0007669"/>
    <property type="project" value="UniProtKB-SubCell"/>
</dbReference>
<gene>
    <name evidence="16" type="primary">LOC108816408</name>
</gene>
<dbReference type="OrthoDB" id="6159439at2759"/>
<feature type="domain" description="START" evidence="14">
    <location>
        <begin position="229"/>
        <end position="461"/>
    </location>
</feature>
<dbReference type="InterPro" id="IPR057993">
    <property type="entry name" value="HD-Zip_IV_C"/>
</dbReference>
<feature type="coiled-coil region" evidence="11">
    <location>
        <begin position="87"/>
        <end position="153"/>
    </location>
</feature>
<evidence type="ECO:0000313" key="15">
    <source>
        <dbReference type="Proteomes" id="UP000504610"/>
    </source>
</evidence>
<dbReference type="SUPFAM" id="SSF46689">
    <property type="entry name" value="Homeodomain-like"/>
    <property type="match status" value="1"/>
</dbReference>
<dbReference type="AlphaFoldDB" id="A0A6J0K8X5"/>
<keyword evidence="7" id="KW-0804">Transcription</keyword>
<evidence type="ECO:0000313" key="16">
    <source>
        <dbReference type="RefSeq" id="XP_018444485.1"/>
    </source>
</evidence>
<evidence type="ECO:0000256" key="5">
    <source>
        <dbReference type="ARBA" id="ARBA00023125"/>
    </source>
</evidence>
<feature type="region of interest" description="Disordered" evidence="12">
    <location>
        <begin position="1"/>
        <end position="27"/>
    </location>
</feature>
<dbReference type="RefSeq" id="XP_018444485.1">
    <property type="nucleotide sequence ID" value="XM_018588983.2"/>
</dbReference>
<dbReference type="InterPro" id="IPR042160">
    <property type="entry name" value="HD-Zip_IV"/>
</dbReference>
<organism evidence="15 16">
    <name type="scientific">Raphanus sativus</name>
    <name type="common">Radish</name>
    <name type="synonym">Raphanus raphanistrum var. sativus</name>
    <dbReference type="NCBI Taxonomy" id="3726"/>
    <lineage>
        <taxon>Eukaryota</taxon>
        <taxon>Viridiplantae</taxon>
        <taxon>Streptophyta</taxon>
        <taxon>Embryophyta</taxon>
        <taxon>Tracheophyta</taxon>
        <taxon>Spermatophyta</taxon>
        <taxon>Magnoliopsida</taxon>
        <taxon>eudicotyledons</taxon>
        <taxon>Gunneridae</taxon>
        <taxon>Pentapetalae</taxon>
        <taxon>rosids</taxon>
        <taxon>malvids</taxon>
        <taxon>Brassicales</taxon>
        <taxon>Brassicaceae</taxon>
        <taxon>Brassiceae</taxon>
        <taxon>Raphanus</taxon>
    </lineage>
</organism>
<reference evidence="15" key="1">
    <citation type="journal article" date="2019" name="Database">
        <title>The radish genome database (RadishGD): an integrated information resource for radish genomics.</title>
        <authorList>
            <person name="Yu H.J."/>
            <person name="Baek S."/>
            <person name="Lee Y.J."/>
            <person name="Cho A."/>
            <person name="Mun J.H."/>
        </authorList>
    </citation>
    <scope>NUCLEOTIDE SEQUENCE [LARGE SCALE GENOMIC DNA]</scope>
    <source>
        <strain evidence="15">cv. WK10039</strain>
    </source>
</reference>
<evidence type="ECO:0000259" key="13">
    <source>
        <dbReference type="PROSITE" id="PS50071"/>
    </source>
</evidence>
<keyword evidence="8 9" id="KW-0539">Nucleus</keyword>
<keyword evidence="4 11" id="KW-0175">Coiled coil</keyword>
<dbReference type="Gene3D" id="1.10.10.60">
    <property type="entry name" value="Homeodomain-like"/>
    <property type="match status" value="1"/>
</dbReference>
<evidence type="ECO:0000256" key="3">
    <source>
        <dbReference type="ARBA" id="ARBA00023015"/>
    </source>
</evidence>
<dbReference type="FunFam" id="1.10.10.60:FF:000229">
    <property type="entry name" value="Homeobox-leucine zipper protein HDG1"/>
    <property type="match status" value="1"/>
</dbReference>
<dbReference type="Pfam" id="PF00046">
    <property type="entry name" value="Homeodomain"/>
    <property type="match status" value="1"/>
</dbReference>
<accession>A0A6J0K8X5</accession>
<dbReference type="SUPFAM" id="SSF55961">
    <property type="entry name" value="Bet v1-like"/>
    <property type="match status" value="1"/>
</dbReference>
<dbReference type="PANTHER" id="PTHR45654:SF9">
    <property type="entry name" value="HOMEOBOX-LEUCINE ZIPPER PROTEIN HDG10-RELATED"/>
    <property type="match status" value="1"/>
</dbReference>
<feature type="compositionally biased region" description="Basic and acidic residues" evidence="12">
    <location>
        <begin position="8"/>
        <end position="25"/>
    </location>
</feature>
<evidence type="ECO:0000256" key="7">
    <source>
        <dbReference type="ARBA" id="ARBA00023163"/>
    </source>
</evidence>
<dbReference type="InterPro" id="IPR009057">
    <property type="entry name" value="Homeodomain-like_sf"/>
</dbReference>
<reference evidence="16" key="2">
    <citation type="submission" date="2025-08" db="UniProtKB">
        <authorList>
            <consortium name="RefSeq"/>
        </authorList>
    </citation>
    <scope>IDENTIFICATION</scope>
    <source>
        <tissue evidence="16">Leaf</tissue>
    </source>
</reference>
<dbReference type="Pfam" id="PF01852">
    <property type="entry name" value="START"/>
    <property type="match status" value="1"/>
</dbReference>
<dbReference type="PROSITE" id="PS50071">
    <property type="entry name" value="HOMEOBOX_2"/>
    <property type="match status" value="1"/>
</dbReference>
<dbReference type="SMART" id="SM00234">
    <property type="entry name" value="START"/>
    <property type="match status" value="1"/>
</dbReference>
<dbReference type="SMART" id="SM00389">
    <property type="entry name" value="HOX"/>
    <property type="match status" value="1"/>
</dbReference>
<evidence type="ECO:0000256" key="11">
    <source>
        <dbReference type="SAM" id="Coils"/>
    </source>
</evidence>
<dbReference type="GO" id="GO:0008289">
    <property type="term" value="F:lipid binding"/>
    <property type="evidence" value="ECO:0007669"/>
    <property type="project" value="InterPro"/>
</dbReference>
<dbReference type="InterPro" id="IPR001356">
    <property type="entry name" value="HD"/>
</dbReference>
<feature type="domain" description="Homeobox" evidence="13">
    <location>
        <begin position="21"/>
        <end position="81"/>
    </location>
</feature>
<dbReference type="InterPro" id="IPR023393">
    <property type="entry name" value="START-like_dom_sf"/>
</dbReference>
<feature type="DNA-binding region" description="Homeobox" evidence="9">
    <location>
        <begin position="23"/>
        <end position="82"/>
    </location>
</feature>
<comment type="subcellular location">
    <subcellularLocation>
        <location evidence="1 9 10">Nucleus</location>
    </subcellularLocation>
</comment>
<dbReference type="Gene3D" id="3.30.530.20">
    <property type="match status" value="1"/>
</dbReference>
<name>A0A6J0K8X5_RAPSA</name>
<keyword evidence="6 9" id="KW-0371">Homeobox</keyword>
<proteinExistence type="inferred from homology"/>
<dbReference type="GO" id="GO:0003677">
    <property type="term" value="F:DNA binding"/>
    <property type="evidence" value="ECO:0007669"/>
    <property type="project" value="UniProtKB-UniRule"/>
</dbReference>
<evidence type="ECO:0000256" key="2">
    <source>
        <dbReference type="ARBA" id="ARBA00006789"/>
    </source>
</evidence>
<dbReference type="KEGG" id="rsz:108816408"/>
<evidence type="ECO:0000256" key="8">
    <source>
        <dbReference type="ARBA" id="ARBA00023242"/>
    </source>
</evidence>
<keyword evidence="15" id="KW-1185">Reference proteome</keyword>
<keyword evidence="3" id="KW-0805">Transcription regulation</keyword>
<evidence type="ECO:0000256" key="9">
    <source>
        <dbReference type="PROSITE-ProRule" id="PRU00108"/>
    </source>
</evidence>
<dbReference type="Pfam" id="PF25797">
    <property type="entry name" value="PDF2_C"/>
    <property type="match status" value="1"/>
</dbReference>
<dbReference type="PANTHER" id="PTHR45654">
    <property type="entry name" value="HOMEOBOX-LEUCINE ZIPPER PROTEIN MERISTEM L1"/>
    <property type="match status" value="1"/>
</dbReference>